<dbReference type="InterPro" id="IPR036872">
    <property type="entry name" value="CH_dom_sf"/>
</dbReference>
<evidence type="ECO:0000259" key="3">
    <source>
        <dbReference type="PROSITE" id="PS50021"/>
    </source>
</evidence>
<dbReference type="AlphaFoldDB" id="A0AAD9NJ92"/>
<keyword evidence="1" id="KW-0677">Repeat</keyword>
<reference evidence="4" key="1">
    <citation type="journal article" date="2023" name="Mol. Biol. Evol.">
        <title>Third-Generation Sequencing Reveals the Adaptive Role of the Epigenome in Three Deep-Sea Polychaetes.</title>
        <authorList>
            <person name="Perez M."/>
            <person name="Aroh O."/>
            <person name="Sun Y."/>
            <person name="Lan Y."/>
            <person name="Juniper S.K."/>
            <person name="Young C.R."/>
            <person name="Angers B."/>
            <person name="Qian P.Y."/>
        </authorList>
    </citation>
    <scope>NUCLEOTIDE SEQUENCE</scope>
    <source>
        <strain evidence="4">R07B-5</strain>
    </source>
</reference>
<name>A0AAD9NJ92_RIDPI</name>
<feature type="domain" description="Calponin-homology (CH)" evidence="3">
    <location>
        <begin position="40"/>
        <end position="126"/>
    </location>
</feature>
<dbReference type="PANTHER" id="PTHR38537">
    <property type="entry name" value="JITTERBUG, ISOFORM N"/>
    <property type="match status" value="1"/>
</dbReference>
<dbReference type="Gene3D" id="1.10.418.10">
    <property type="entry name" value="Calponin-like domain"/>
    <property type="match status" value="1"/>
</dbReference>
<gene>
    <name evidence="4" type="ORF">NP493_968g02000</name>
</gene>
<dbReference type="SUPFAM" id="SSF47576">
    <property type="entry name" value="Calponin-homology domain, CH-domain"/>
    <property type="match status" value="1"/>
</dbReference>
<protein>
    <recommendedName>
        <fullName evidence="3">Calponin-homology (CH) domain-containing protein</fullName>
    </recommendedName>
</protein>
<dbReference type="PANTHER" id="PTHR38537:SF13">
    <property type="entry name" value="JITTERBUG, ISOFORM N"/>
    <property type="match status" value="1"/>
</dbReference>
<evidence type="ECO:0000313" key="5">
    <source>
        <dbReference type="Proteomes" id="UP001209878"/>
    </source>
</evidence>
<evidence type="ECO:0000256" key="2">
    <source>
        <dbReference type="SAM" id="MobiDB-lite"/>
    </source>
</evidence>
<sequence>MPDDTGSSDAMMLGGASGDARSPRGHAAFSMRGTDDRWVVIQLNTFRNWVSEQLRRSNCEIEDLQMDFSDGTKLCKLVEALQGKSVGRFVPRPMNQLQALENCTIALAAITRDNIKLVNIGRCFNF</sequence>
<comment type="caution">
    <text evidence="4">The sequence shown here is derived from an EMBL/GenBank/DDBJ whole genome shotgun (WGS) entry which is preliminary data.</text>
</comment>
<proteinExistence type="predicted"/>
<dbReference type="InterPro" id="IPR044801">
    <property type="entry name" value="Filamin"/>
</dbReference>
<dbReference type="EMBL" id="JAODUO010000970">
    <property type="protein sequence ID" value="KAK2172342.1"/>
    <property type="molecule type" value="Genomic_DNA"/>
</dbReference>
<dbReference type="PROSITE" id="PS50021">
    <property type="entry name" value="CH"/>
    <property type="match status" value="1"/>
</dbReference>
<evidence type="ECO:0000313" key="4">
    <source>
        <dbReference type="EMBL" id="KAK2172342.1"/>
    </source>
</evidence>
<dbReference type="InterPro" id="IPR001715">
    <property type="entry name" value="CH_dom"/>
</dbReference>
<dbReference type="Pfam" id="PF00307">
    <property type="entry name" value="CH"/>
    <property type="match status" value="1"/>
</dbReference>
<dbReference type="Proteomes" id="UP001209878">
    <property type="component" value="Unassembled WGS sequence"/>
</dbReference>
<keyword evidence="5" id="KW-1185">Reference proteome</keyword>
<evidence type="ECO:0000256" key="1">
    <source>
        <dbReference type="ARBA" id="ARBA00022737"/>
    </source>
</evidence>
<accession>A0AAD9NJ92</accession>
<dbReference type="GO" id="GO:0051015">
    <property type="term" value="F:actin filament binding"/>
    <property type="evidence" value="ECO:0007669"/>
    <property type="project" value="InterPro"/>
</dbReference>
<dbReference type="GO" id="GO:0030036">
    <property type="term" value="P:actin cytoskeleton organization"/>
    <property type="evidence" value="ECO:0007669"/>
    <property type="project" value="InterPro"/>
</dbReference>
<feature type="region of interest" description="Disordered" evidence="2">
    <location>
        <begin position="1"/>
        <end position="27"/>
    </location>
</feature>
<organism evidence="4 5">
    <name type="scientific">Ridgeia piscesae</name>
    <name type="common">Tubeworm</name>
    <dbReference type="NCBI Taxonomy" id="27915"/>
    <lineage>
        <taxon>Eukaryota</taxon>
        <taxon>Metazoa</taxon>
        <taxon>Spiralia</taxon>
        <taxon>Lophotrochozoa</taxon>
        <taxon>Annelida</taxon>
        <taxon>Polychaeta</taxon>
        <taxon>Sedentaria</taxon>
        <taxon>Canalipalpata</taxon>
        <taxon>Sabellida</taxon>
        <taxon>Siboglinidae</taxon>
        <taxon>Ridgeia</taxon>
    </lineage>
</organism>